<dbReference type="EMBL" id="QKWP01000719">
    <property type="protein sequence ID" value="RIB15832.1"/>
    <property type="molecule type" value="Genomic_DNA"/>
</dbReference>
<accession>A0A397V1G6</accession>
<protein>
    <submittedName>
        <fullName evidence="1">Uncharacterized protein</fullName>
    </submittedName>
</protein>
<evidence type="ECO:0000313" key="1">
    <source>
        <dbReference type="EMBL" id="RIB15832.1"/>
    </source>
</evidence>
<organism evidence="1 2">
    <name type="scientific">Gigaspora rosea</name>
    <dbReference type="NCBI Taxonomy" id="44941"/>
    <lineage>
        <taxon>Eukaryota</taxon>
        <taxon>Fungi</taxon>
        <taxon>Fungi incertae sedis</taxon>
        <taxon>Mucoromycota</taxon>
        <taxon>Glomeromycotina</taxon>
        <taxon>Glomeromycetes</taxon>
        <taxon>Diversisporales</taxon>
        <taxon>Gigasporaceae</taxon>
        <taxon>Gigaspora</taxon>
    </lineage>
</organism>
<keyword evidence="2" id="KW-1185">Reference proteome</keyword>
<gene>
    <name evidence="1" type="ORF">C2G38_2191508</name>
</gene>
<reference evidence="1 2" key="1">
    <citation type="submission" date="2018-06" db="EMBL/GenBank/DDBJ databases">
        <title>Comparative genomics reveals the genomic features of Rhizophagus irregularis, R. cerebriforme, R. diaphanum and Gigaspora rosea, and their symbiotic lifestyle signature.</title>
        <authorList>
            <person name="Morin E."/>
            <person name="San Clemente H."/>
            <person name="Chen E.C.H."/>
            <person name="De La Providencia I."/>
            <person name="Hainaut M."/>
            <person name="Kuo A."/>
            <person name="Kohler A."/>
            <person name="Murat C."/>
            <person name="Tang N."/>
            <person name="Roy S."/>
            <person name="Loubradou J."/>
            <person name="Henrissat B."/>
            <person name="Grigoriev I.V."/>
            <person name="Corradi N."/>
            <person name="Roux C."/>
            <person name="Martin F.M."/>
        </authorList>
    </citation>
    <scope>NUCLEOTIDE SEQUENCE [LARGE SCALE GENOMIC DNA]</scope>
    <source>
        <strain evidence="1 2">DAOM 194757</strain>
    </source>
</reference>
<comment type="caution">
    <text evidence="1">The sequence shown here is derived from an EMBL/GenBank/DDBJ whole genome shotgun (WGS) entry which is preliminary data.</text>
</comment>
<dbReference type="AlphaFoldDB" id="A0A397V1G6"/>
<dbReference type="Proteomes" id="UP000266673">
    <property type="component" value="Unassembled WGS sequence"/>
</dbReference>
<sequence length="92" mass="10629">MEKCAHCNEDNISLAWYVIEWIPFDRLSEVKEIGKGGFDSDIQQSEWMAYEKLKMVMMNNVSRSFLEDQGIACDLYRVHDADAGFHSGNILH</sequence>
<evidence type="ECO:0000313" key="2">
    <source>
        <dbReference type="Proteomes" id="UP000266673"/>
    </source>
</evidence>
<name>A0A397V1G6_9GLOM</name>
<proteinExistence type="predicted"/>